<protein>
    <submittedName>
        <fullName evidence="3">Uncharacterized protein</fullName>
    </submittedName>
</protein>
<feature type="region of interest" description="Disordered" evidence="2">
    <location>
        <begin position="1"/>
        <end position="143"/>
    </location>
</feature>
<gene>
    <name evidence="3" type="ORF">LTR78_000660</name>
</gene>
<dbReference type="EMBL" id="JAUTXT010000001">
    <property type="protein sequence ID" value="KAK3680282.1"/>
    <property type="molecule type" value="Genomic_DNA"/>
</dbReference>
<feature type="compositionally biased region" description="Low complexity" evidence="2">
    <location>
        <begin position="129"/>
        <end position="140"/>
    </location>
</feature>
<evidence type="ECO:0000256" key="1">
    <source>
        <dbReference type="SAM" id="Coils"/>
    </source>
</evidence>
<dbReference type="PANTHER" id="PTHR40644:SF1">
    <property type="entry name" value="UPF0653 PROTEIN C607.02C"/>
    <property type="match status" value="1"/>
</dbReference>
<feature type="compositionally biased region" description="Basic and acidic residues" evidence="2">
    <location>
        <begin position="93"/>
        <end position="105"/>
    </location>
</feature>
<feature type="compositionally biased region" description="Basic and acidic residues" evidence="2">
    <location>
        <begin position="189"/>
        <end position="203"/>
    </location>
</feature>
<reference evidence="3" key="1">
    <citation type="submission" date="2023-07" db="EMBL/GenBank/DDBJ databases">
        <title>Black Yeasts Isolated from many extreme environments.</title>
        <authorList>
            <person name="Coleine C."/>
            <person name="Stajich J.E."/>
            <person name="Selbmann L."/>
        </authorList>
    </citation>
    <scope>NUCLEOTIDE SEQUENCE</scope>
    <source>
        <strain evidence="3">CCFEE 5485</strain>
    </source>
</reference>
<comment type="caution">
    <text evidence="3">The sequence shown here is derived from an EMBL/GenBank/DDBJ whole genome shotgun (WGS) entry which is preliminary data.</text>
</comment>
<feature type="region of interest" description="Disordered" evidence="2">
    <location>
        <begin position="189"/>
        <end position="258"/>
    </location>
</feature>
<dbReference type="AlphaFoldDB" id="A0AAE1C6T3"/>
<evidence type="ECO:0000313" key="3">
    <source>
        <dbReference type="EMBL" id="KAK3680282.1"/>
    </source>
</evidence>
<dbReference type="PANTHER" id="PTHR40644">
    <property type="entry name" value="UPF0653 PROTEIN C607.02C"/>
    <property type="match status" value="1"/>
</dbReference>
<dbReference type="Proteomes" id="UP001274830">
    <property type="component" value="Unassembled WGS sequence"/>
</dbReference>
<feature type="compositionally biased region" description="Basic residues" evidence="2">
    <location>
        <begin position="1"/>
        <end position="10"/>
    </location>
</feature>
<accession>A0AAE1C6T3</accession>
<sequence length="365" mass="40273">MPHKHTRKTGTRNDSDFNLAPTSQAKPLPAFAGVTKWEKKGVKGVKGKGQNGKKVPEKKAKRKSTATSTYKEDDTPRAFARLMQFHTTGKRPSGLDDNREADRKAANKKRKIQQRDTEAAVEPALAKETQPTPSIPTIQPGEKLSDYAARVDQALPVSGLERKGKGVQIEGMKDRQTKTEKRLQKMYAEWRKDEARLKEKEEERQEEEEDKEEERRAVFGEDYDGGGNGRKRKVVGEVPGATGGGGGGGGAAGGNEDDPWAVLKKKRKVAEAAAEAEAKEKEQVEAQQHVRKKKGLKGVHDVVLAPPTLKVVPKEKFKVRDGAAVDIANVPAKAGSLKRREELSGARRDVIERYRAMMKEGRSGR</sequence>
<organism evidence="3 4">
    <name type="scientific">Recurvomyces mirabilis</name>
    <dbReference type="NCBI Taxonomy" id="574656"/>
    <lineage>
        <taxon>Eukaryota</taxon>
        <taxon>Fungi</taxon>
        <taxon>Dikarya</taxon>
        <taxon>Ascomycota</taxon>
        <taxon>Pezizomycotina</taxon>
        <taxon>Dothideomycetes</taxon>
        <taxon>Dothideomycetidae</taxon>
        <taxon>Mycosphaerellales</taxon>
        <taxon>Teratosphaeriaceae</taxon>
        <taxon>Recurvomyces</taxon>
    </lineage>
</organism>
<feature type="compositionally biased region" description="Gly residues" evidence="2">
    <location>
        <begin position="241"/>
        <end position="253"/>
    </location>
</feature>
<keyword evidence="1" id="KW-0175">Coiled coil</keyword>
<name>A0AAE1C6T3_9PEZI</name>
<evidence type="ECO:0000313" key="4">
    <source>
        <dbReference type="Proteomes" id="UP001274830"/>
    </source>
</evidence>
<feature type="coiled-coil region" evidence="1">
    <location>
        <begin position="262"/>
        <end position="289"/>
    </location>
</feature>
<proteinExistence type="predicted"/>
<evidence type="ECO:0000256" key="2">
    <source>
        <dbReference type="SAM" id="MobiDB-lite"/>
    </source>
</evidence>
<keyword evidence="4" id="KW-1185">Reference proteome</keyword>